<sequence length="294" mass="33789">MDHLQHILQLIHELLSDQPYELSARLKQRLNIALIERGMPPLDQNSYGCKKFSEFLLTHMGDRIEITRPEVSGDIRIALKRDHARAKASSVEAKPKQDRAILMRSDVWQAFTNPDSKRKRYFDKVSHKILHFLDEGDEEYKAKVAERPHDFIEIEWIPAGQQIAWMVEFLDLFNPSGAERAPLQQLIQAPYSSKVNAAFTKALGHREQEWRQMRTLKIAQWIQAWAVKHDVKPEELNLPATPAASCPPQPSDVKPTVMTSREQALRLLERMSDEDIAQYAIPVLLSSVLSKSQL</sequence>
<proteinExistence type="predicted"/>
<reference evidence="2 3" key="1">
    <citation type="submission" date="2019-09" db="EMBL/GenBank/DDBJ databases">
        <authorList>
            <person name="Chandra G."/>
            <person name="Truman W A."/>
        </authorList>
    </citation>
    <scope>NUCLEOTIDE SEQUENCE [LARGE SCALE GENOMIC DNA]</scope>
    <source>
        <strain evidence="2">PS631</strain>
    </source>
</reference>
<dbReference type="EMBL" id="CABVHF010000003">
    <property type="protein sequence ID" value="VVM68836.1"/>
    <property type="molecule type" value="Genomic_DNA"/>
</dbReference>
<dbReference type="OrthoDB" id="9255776at2"/>
<name>A0A5E6RKQ7_PSEFL</name>
<feature type="domain" description="HTH OST-type" evidence="1">
    <location>
        <begin position="1"/>
        <end position="81"/>
    </location>
</feature>
<evidence type="ECO:0000313" key="2">
    <source>
        <dbReference type="EMBL" id="VVM68836.1"/>
    </source>
</evidence>
<gene>
    <name evidence="2" type="ORF">PS631_01696</name>
</gene>
<evidence type="ECO:0000259" key="1">
    <source>
        <dbReference type="PROSITE" id="PS51644"/>
    </source>
</evidence>
<dbReference type="InterPro" id="IPR025605">
    <property type="entry name" value="OST-HTH/LOTUS_dom"/>
</dbReference>
<dbReference type="RefSeq" id="WP_150569913.1">
    <property type="nucleotide sequence ID" value="NZ_CABVHF010000003.1"/>
</dbReference>
<protein>
    <recommendedName>
        <fullName evidence="1">HTH OST-type domain-containing protein</fullName>
    </recommendedName>
</protein>
<evidence type="ECO:0000313" key="3">
    <source>
        <dbReference type="Proteomes" id="UP000399692"/>
    </source>
</evidence>
<accession>A0A5E6RKQ7</accession>
<dbReference type="PROSITE" id="PS51644">
    <property type="entry name" value="HTH_OST"/>
    <property type="match status" value="1"/>
</dbReference>
<dbReference type="AlphaFoldDB" id="A0A5E6RKQ7"/>
<organism evidence="2 3">
    <name type="scientific">Pseudomonas fluorescens</name>
    <dbReference type="NCBI Taxonomy" id="294"/>
    <lineage>
        <taxon>Bacteria</taxon>
        <taxon>Pseudomonadati</taxon>
        <taxon>Pseudomonadota</taxon>
        <taxon>Gammaproteobacteria</taxon>
        <taxon>Pseudomonadales</taxon>
        <taxon>Pseudomonadaceae</taxon>
        <taxon>Pseudomonas</taxon>
    </lineage>
</organism>
<dbReference type="Proteomes" id="UP000399692">
    <property type="component" value="Unassembled WGS sequence"/>
</dbReference>